<gene>
    <name evidence="3" type="ORF">Afil01_12480</name>
</gene>
<evidence type="ECO:0000256" key="2">
    <source>
        <dbReference type="SAM" id="Phobius"/>
    </source>
</evidence>
<feature type="transmembrane region" description="Helical" evidence="2">
    <location>
        <begin position="276"/>
        <end position="293"/>
    </location>
</feature>
<organism evidence="3 4">
    <name type="scientific">Actinorhabdospora filicis</name>
    <dbReference type="NCBI Taxonomy" id="1785913"/>
    <lineage>
        <taxon>Bacteria</taxon>
        <taxon>Bacillati</taxon>
        <taxon>Actinomycetota</taxon>
        <taxon>Actinomycetes</taxon>
        <taxon>Micromonosporales</taxon>
        <taxon>Micromonosporaceae</taxon>
        <taxon>Actinorhabdospora</taxon>
    </lineage>
</organism>
<dbReference type="EMBL" id="BSTX01000001">
    <property type="protein sequence ID" value="GLZ76441.1"/>
    <property type="molecule type" value="Genomic_DNA"/>
</dbReference>
<name>A0A9W6SIZ5_9ACTN</name>
<evidence type="ECO:0000313" key="3">
    <source>
        <dbReference type="EMBL" id="GLZ76441.1"/>
    </source>
</evidence>
<dbReference type="Proteomes" id="UP001165079">
    <property type="component" value="Unassembled WGS sequence"/>
</dbReference>
<keyword evidence="2" id="KW-0812">Transmembrane</keyword>
<feature type="transmembrane region" description="Helical" evidence="2">
    <location>
        <begin position="230"/>
        <end position="256"/>
    </location>
</feature>
<feature type="region of interest" description="Disordered" evidence="1">
    <location>
        <begin position="377"/>
        <end position="432"/>
    </location>
</feature>
<feature type="region of interest" description="Disordered" evidence="1">
    <location>
        <begin position="445"/>
        <end position="517"/>
    </location>
</feature>
<reference evidence="3" key="1">
    <citation type="submission" date="2023-03" db="EMBL/GenBank/DDBJ databases">
        <title>Actinorhabdospora filicis NBRC 111898.</title>
        <authorList>
            <person name="Ichikawa N."/>
            <person name="Sato H."/>
            <person name="Tonouchi N."/>
        </authorList>
    </citation>
    <scope>NUCLEOTIDE SEQUENCE</scope>
    <source>
        <strain evidence="3">NBRC 111898</strain>
    </source>
</reference>
<accession>A0A9W6SIZ5</accession>
<feature type="compositionally biased region" description="Basic and acidic residues" evidence="1">
    <location>
        <begin position="1"/>
        <end position="14"/>
    </location>
</feature>
<evidence type="ECO:0000313" key="4">
    <source>
        <dbReference type="Proteomes" id="UP001165079"/>
    </source>
</evidence>
<dbReference type="AlphaFoldDB" id="A0A9W6SIZ5"/>
<comment type="caution">
    <text evidence="3">The sequence shown here is derived from an EMBL/GenBank/DDBJ whole genome shotgun (WGS) entry which is preliminary data.</text>
</comment>
<keyword evidence="4" id="KW-1185">Reference proteome</keyword>
<dbReference type="RefSeq" id="WP_285661619.1">
    <property type="nucleotide sequence ID" value="NZ_BSTX01000001.1"/>
</dbReference>
<sequence length="994" mass="106350">MARKGWEGPDDARGWDLVGGDPAPGDPPTIRTYATRYKEIADNTEHAGTIATMLKGDQYGKGGAGKTMEQISSRVAELPGWLGKLTTAFRSAGDAVDKYTGVLEQAQGDAQRALTMALEAEAEMKTAGGALGHARAALSFAAEVARDDKKDLATDRDYLAAKDAFEAAKRTVAGVEGKMNMARQIAADARALREGAVKTAVTALNTAAEVRVPDRGLGEKIVDWIKNNSWFKWVIGILSFGLAFFGAIGLAISLTLTAIDMGTVILEGVVTGHWDIAALVLGALAFVPGFVWVKAGKTIAGLPGIKQFLALPKVAAFNAAAAAKIGTLITKVTNFAKTLGNLALTGAKNLGSAIKGLITKGLDNVFQMKTVKVDVRPVSPVHSTTPAPAKPEVKPRPQSGDFDDIVWQRPDGSKARPQSHYPGATPIHIEPPNVGRAADDMDIDLPPSPGRAADDMDIDLPPSPGRAADDMDIDLPPSPGRAADDMDIDLPPSPGRAADDMDIDLPPSPGRAADDMDIDLPPSPGRAADDMDIDLPPAGRAADDLDAIPFNRKRRAEDDLETDLPKMAHSKLPGKLTVPKFPHYEPPPHVPGPSSVPPGTRVNFGDDIEAFKLPTKDGTVGYGFKHDAEWVGTPRFPGDRWMGDVNAWGHMDIRKVGRPVDNGPWTNHTKAPWANEEIFMFSAHGDLKTVAIPKNVDMPASTVTAKAEDMVPGTAYPNVEGIDIGGIKIHLADKWVVNVGTKAEPMFSEIKNFAYSADNMRVTGKADHFLDASQTAEVLMKNPEFLKIKEAGGSLVLNSCKTGEIYSGFADKLAEKLGMKVYAPDNISYIGTHIPMGAMDHAATVPGAWRTFETNKLAEITPKYFGEAFDAEKIIKTYEGPALKRAEEMYDIAAANARVGIPDELVSKFATEIRTMGVPLETALNDIAVVMRDQPKMPFGDVVKTVSNIHFMGGGGAKIYDTLFDLGRESRAAGMTVDHYLNGKVLDTLLSSWD</sequence>
<evidence type="ECO:0000256" key="1">
    <source>
        <dbReference type="SAM" id="MobiDB-lite"/>
    </source>
</evidence>
<keyword evidence="2" id="KW-0472">Membrane</keyword>
<keyword evidence="2" id="KW-1133">Transmembrane helix</keyword>
<protein>
    <submittedName>
        <fullName evidence="3">Uncharacterized protein</fullName>
    </submittedName>
</protein>
<proteinExistence type="predicted"/>
<feature type="region of interest" description="Disordered" evidence="1">
    <location>
        <begin position="1"/>
        <end position="28"/>
    </location>
</feature>